<dbReference type="AlphaFoldDB" id="A0A8J2RN19"/>
<keyword evidence="1" id="KW-0812">Transmembrane</keyword>
<evidence type="ECO:0000256" key="1">
    <source>
        <dbReference type="SAM" id="Phobius"/>
    </source>
</evidence>
<feature type="transmembrane region" description="Helical" evidence="1">
    <location>
        <begin position="12"/>
        <end position="32"/>
    </location>
</feature>
<evidence type="ECO:0000313" key="2">
    <source>
        <dbReference type="EMBL" id="CAH0104617.1"/>
    </source>
</evidence>
<gene>
    <name evidence="2" type="ORF">DGAL_LOCUS7526</name>
</gene>
<proteinExistence type="predicted"/>
<sequence>MAVCSLFKCPVIFLLLIASSLLNVGLTVHAMVRLIRSGSHRQGNDLSLAPDQTGATSARSFLFLEESVELDKRTSLTSFIFDPCHYVRQGKSPDDSLYSSTVALLEIDSQGPCAAIETADSSK</sequence>
<organism evidence="2 3">
    <name type="scientific">Daphnia galeata</name>
    <dbReference type="NCBI Taxonomy" id="27404"/>
    <lineage>
        <taxon>Eukaryota</taxon>
        <taxon>Metazoa</taxon>
        <taxon>Ecdysozoa</taxon>
        <taxon>Arthropoda</taxon>
        <taxon>Crustacea</taxon>
        <taxon>Branchiopoda</taxon>
        <taxon>Diplostraca</taxon>
        <taxon>Cladocera</taxon>
        <taxon>Anomopoda</taxon>
        <taxon>Daphniidae</taxon>
        <taxon>Daphnia</taxon>
    </lineage>
</organism>
<accession>A0A8J2RN19</accession>
<evidence type="ECO:0000313" key="3">
    <source>
        <dbReference type="Proteomes" id="UP000789390"/>
    </source>
</evidence>
<protein>
    <submittedName>
        <fullName evidence="2">Uncharacterized protein</fullName>
    </submittedName>
</protein>
<keyword evidence="3" id="KW-1185">Reference proteome</keyword>
<comment type="caution">
    <text evidence="2">The sequence shown here is derived from an EMBL/GenBank/DDBJ whole genome shotgun (WGS) entry which is preliminary data.</text>
</comment>
<dbReference type="Proteomes" id="UP000789390">
    <property type="component" value="Unassembled WGS sequence"/>
</dbReference>
<keyword evidence="1" id="KW-1133">Transmembrane helix</keyword>
<keyword evidence="1" id="KW-0472">Membrane</keyword>
<name>A0A8J2RN19_9CRUS</name>
<dbReference type="EMBL" id="CAKKLH010000146">
    <property type="protein sequence ID" value="CAH0104617.1"/>
    <property type="molecule type" value="Genomic_DNA"/>
</dbReference>
<reference evidence="2" key="1">
    <citation type="submission" date="2021-11" db="EMBL/GenBank/DDBJ databases">
        <authorList>
            <person name="Schell T."/>
        </authorList>
    </citation>
    <scope>NUCLEOTIDE SEQUENCE</scope>
    <source>
        <strain evidence="2">M5</strain>
    </source>
</reference>